<feature type="region of interest" description="Disordered" evidence="1">
    <location>
        <begin position="55"/>
        <end position="74"/>
    </location>
</feature>
<dbReference type="Proteomes" id="UP000625711">
    <property type="component" value="Unassembled WGS sequence"/>
</dbReference>
<name>A0A834MFG8_RHYFE</name>
<dbReference type="AlphaFoldDB" id="A0A834MFG8"/>
<evidence type="ECO:0000313" key="2">
    <source>
        <dbReference type="EMBL" id="KAF7280081.1"/>
    </source>
</evidence>
<sequence length="250" mass="27251">MLYSPVTQTVIDRDEGGVRGGQIGRGGSVMGPIIPRLRFPLIIVNRNASRAPLGPKIVSENANPPNSVKKPRRQKLLHPGHNSEINISWAFNLSCEGSRDARCGRAPERDGDSDRPAIERTKSRSSIIWACGPQGISLQIPIVIWPCVSHTDDEETLSANDAIPDDHGGDLDDDVIYRPGIVSASRAERAGNLGRVIDMCCRLRRVYGAPNRDALMTKAHKGGLCVARRLDSPLQLVYPNTARPALSQIE</sequence>
<gene>
    <name evidence="2" type="ORF">GWI33_006432</name>
</gene>
<evidence type="ECO:0000256" key="1">
    <source>
        <dbReference type="SAM" id="MobiDB-lite"/>
    </source>
</evidence>
<keyword evidence="3" id="KW-1185">Reference proteome</keyword>
<protein>
    <submittedName>
        <fullName evidence="2">Uncharacterized protein</fullName>
    </submittedName>
</protein>
<accession>A0A834MFG8</accession>
<evidence type="ECO:0000313" key="3">
    <source>
        <dbReference type="Proteomes" id="UP000625711"/>
    </source>
</evidence>
<comment type="caution">
    <text evidence="2">The sequence shown here is derived from an EMBL/GenBank/DDBJ whole genome shotgun (WGS) entry which is preliminary data.</text>
</comment>
<organism evidence="2 3">
    <name type="scientific">Rhynchophorus ferrugineus</name>
    <name type="common">Red palm weevil</name>
    <name type="synonym">Curculio ferrugineus</name>
    <dbReference type="NCBI Taxonomy" id="354439"/>
    <lineage>
        <taxon>Eukaryota</taxon>
        <taxon>Metazoa</taxon>
        <taxon>Ecdysozoa</taxon>
        <taxon>Arthropoda</taxon>
        <taxon>Hexapoda</taxon>
        <taxon>Insecta</taxon>
        <taxon>Pterygota</taxon>
        <taxon>Neoptera</taxon>
        <taxon>Endopterygota</taxon>
        <taxon>Coleoptera</taxon>
        <taxon>Polyphaga</taxon>
        <taxon>Cucujiformia</taxon>
        <taxon>Curculionidae</taxon>
        <taxon>Dryophthorinae</taxon>
        <taxon>Rhynchophorus</taxon>
    </lineage>
</organism>
<reference evidence="2" key="1">
    <citation type="submission" date="2020-08" db="EMBL/GenBank/DDBJ databases">
        <title>Genome sequencing and assembly of the red palm weevil Rhynchophorus ferrugineus.</title>
        <authorList>
            <person name="Dias G.B."/>
            <person name="Bergman C.M."/>
            <person name="Manee M."/>
        </authorList>
    </citation>
    <scope>NUCLEOTIDE SEQUENCE</scope>
    <source>
        <strain evidence="2">AA-2017</strain>
        <tissue evidence="2">Whole larva</tissue>
    </source>
</reference>
<proteinExistence type="predicted"/>
<dbReference type="EMBL" id="JAACXV010000323">
    <property type="protein sequence ID" value="KAF7280081.1"/>
    <property type="molecule type" value="Genomic_DNA"/>
</dbReference>